<sequence>MNFTLANAIEIAPVGFGSYKATEGNGKDTIKMALDCGYRYIDTAALYKNEKEIGEALSEYGLDRKEIFLCSKVWPTMLGEKETLESFAKSCEDLQTDYLDMYLIHWPKANQTDDKWQEKLAAGWAVMEKLYEEGKIKAIGLSNFLPHHIEILKKTAKVKPMLDQLELHVGYMQEYTLEYLKKENILAQAWSPLGRGKVLGDSRVNAYAQKYGKSSAQILLRYLLQRGVPVIPKASSTERMKANLDVFDFTISEEDMSILSCVEQIGWSGEHPDTVEFGF</sequence>
<dbReference type="EMBL" id="FUXZ01000014">
    <property type="protein sequence ID" value="SKA70792.1"/>
    <property type="molecule type" value="Genomic_DNA"/>
</dbReference>
<evidence type="ECO:0000259" key="7">
    <source>
        <dbReference type="Pfam" id="PF00248"/>
    </source>
</evidence>
<organism evidence="8 9">
    <name type="scientific">Eubacterium uniforme</name>
    <dbReference type="NCBI Taxonomy" id="39495"/>
    <lineage>
        <taxon>Bacteria</taxon>
        <taxon>Bacillati</taxon>
        <taxon>Bacillota</taxon>
        <taxon>Clostridia</taxon>
        <taxon>Eubacteriales</taxon>
        <taxon>Eubacteriaceae</taxon>
        <taxon>Eubacterium</taxon>
    </lineage>
</organism>
<feature type="domain" description="NADP-dependent oxidoreductase" evidence="7">
    <location>
        <begin position="27"/>
        <end position="259"/>
    </location>
</feature>
<dbReference type="Proteomes" id="UP000190814">
    <property type="component" value="Unassembled WGS sequence"/>
</dbReference>
<dbReference type="Pfam" id="PF00248">
    <property type="entry name" value="Aldo_ket_red"/>
    <property type="match status" value="1"/>
</dbReference>
<dbReference type="InterPro" id="IPR023210">
    <property type="entry name" value="NADP_OxRdtase_dom"/>
</dbReference>
<feature type="site" description="Lowers pKa of active site Tyr" evidence="6">
    <location>
        <position position="72"/>
    </location>
</feature>
<dbReference type="AlphaFoldDB" id="A0A1T4W0L2"/>
<feature type="active site" description="Proton donor" evidence="4">
    <location>
        <position position="47"/>
    </location>
</feature>
<reference evidence="8 9" key="1">
    <citation type="submission" date="2017-02" db="EMBL/GenBank/DDBJ databases">
        <authorList>
            <person name="Peterson S.W."/>
        </authorList>
    </citation>
    <scope>NUCLEOTIDE SEQUENCE [LARGE SCALE GENOMIC DNA]</scope>
    <source>
        <strain evidence="8 9">ATCC 35992</strain>
    </source>
</reference>
<feature type="binding site" evidence="5">
    <location>
        <position position="105"/>
    </location>
    <ligand>
        <name>substrate</name>
    </ligand>
</feature>
<accession>A0A1T4W0L2</accession>
<keyword evidence="9" id="KW-1185">Reference proteome</keyword>
<dbReference type="STRING" id="39495.SAMN02745111_02117"/>
<dbReference type="OrthoDB" id="9804790at2"/>
<evidence type="ECO:0000256" key="5">
    <source>
        <dbReference type="PIRSR" id="PIRSR000097-2"/>
    </source>
</evidence>
<dbReference type="PANTHER" id="PTHR43827:SF3">
    <property type="entry name" value="NADP-DEPENDENT OXIDOREDUCTASE DOMAIN-CONTAINING PROTEIN"/>
    <property type="match status" value="1"/>
</dbReference>
<keyword evidence="2" id="KW-0521">NADP</keyword>
<keyword evidence="3" id="KW-0560">Oxidoreductase</keyword>
<protein>
    <submittedName>
        <fullName evidence="8">Aldo/keto reductase</fullName>
    </submittedName>
</protein>
<dbReference type="InterPro" id="IPR036812">
    <property type="entry name" value="NAD(P)_OxRdtase_dom_sf"/>
</dbReference>
<dbReference type="Gene3D" id="3.20.20.100">
    <property type="entry name" value="NADP-dependent oxidoreductase domain"/>
    <property type="match status" value="1"/>
</dbReference>
<name>A0A1T4W0L2_9FIRM</name>
<dbReference type="RefSeq" id="WP_078766945.1">
    <property type="nucleotide sequence ID" value="NZ_FUXZ01000014.1"/>
</dbReference>
<gene>
    <name evidence="8" type="ORF">SAMN02745111_02117</name>
</gene>
<dbReference type="PANTHER" id="PTHR43827">
    <property type="entry name" value="2,5-DIKETO-D-GLUCONIC ACID REDUCTASE"/>
    <property type="match status" value="1"/>
</dbReference>
<dbReference type="SUPFAM" id="SSF51430">
    <property type="entry name" value="NAD(P)-linked oxidoreductase"/>
    <property type="match status" value="1"/>
</dbReference>
<evidence type="ECO:0000256" key="1">
    <source>
        <dbReference type="ARBA" id="ARBA00007905"/>
    </source>
</evidence>
<dbReference type="GO" id="GO:0016616">
    <property type="term" value="F:oxidoreductase activity, acting on the CH-OH group of donors, NAD or NADP as acceptor"/>
    <property type="evidence" value="ECO:0007669"/>
    <property type="project" value="UniProtKB-ARBA"/>
</dbReference>
<dbReference type="CDD" id="cd19071">
    <property type="entry name" value="AKR_AKR1-5-like"/>
    <property type="match status" value="1"/>
</dbReference>
<evidence type="ECO:0000313" key="9">
    <source>
        <dbReference type="Proteomes" id="UP000190814"/>
    </source>
</evidence>
<dbReference type="InterPro" id="IPR020471">
    <property type="entry name" value="AKR"/>
</dbReference>
<dbReference type="InterPro" id="IPR018170">
    <property type="entry name" value="Aldo/ket_reductase_CS"/>
</dbReference>
<evidence type="ECO:0000256" key="4">
    <source>
        <dbReference type="PIRSR" id="PIRSR000097-1"/>
    </source>
</evidence>
<evidence type="ECO:0000313" key="8">
    <source>
        <dbReference type="EMBL" id="SKA70792.1"/>
    </source>
</evidence>
<dbReference type="PIRSF" id="PIRSF000097">
    <property type="entry name" value="AKR"/>
    <property type="match status" value="1"/>
</dbReference>
<comment type="similarity">
    <text evidence="1">Belongs to the aldo/keto reductase family.</text>
</comment>
<proteinExistence type="inferred from homology"/>
<dbReference type="PROSITE" id="PS00062">
    <property type="entry name" value="ALDOKETO_REDUCTASE_2"/>
    <property type="match status" value="1"/>
</dbReference>
<dbReference type="PRINTS" id="PR00069">
    <property type="entry name" value="ALDKETRDTASE"/>
</dbReference>
<dbReference type="FunFam" id="3.20.20.100:FF:000002">
    <property type="entry name" value="2,5-diketo-D-gluconic acid reductase A"/>
    <property type="match status" value="1"/>
</dbReference>
<evidence type="ECO:0000256" key="3">
    <source>
        <dbReference type="ARBA" id="ARBA00023002"/>
    </source>
</evidence>
<evidence type="ECO:0000256" key="6">
    <source>
        <dbReference type="PIRSR" id="PIRSR000097-3"/>
    </source>
</evidence>
<evidence type="ECO:0000256" key="2">
    <source>
        <dbReference type="ARBA" id="ARBA00022857"/>
    </source>
</evidence>